<accession>A0AAW0F9Z6</accession>
<dbReference type="PANTHER" id="PTHR13037:SF24">
    <property type="entry name" value="POLYCOMB PROTEIN PCL-RELATED"/>
    <property type="match status" value="1"/>
</dbReference>
<reference evidence="3 4" key="1">
    <citation type="journal article" date="2021" name="MBio">
        <title>A New Model Trypanosomatid, Novymonas esmeraldas: Genomic Perception of Its 'Candidatus Pandoraea novymonadis' Endosymbiont.</title>
        <authorList>
            <person name="Zakharova A."/>
            <person name="Saura A."/>
            <person name="Butenko A."/>
            <person name="Podesvova L."/>
            <person name="Warmusova S."/>
            <person name="Kostygov A.Y."/>
            <person name="Nenarokova A."/>
            <person name="Lukes J."/>
            <person name="Opperdoes F.R."/>
            <person name="Yurchenko V."/>
        </authorList>
    </citation>
    <scope>NUCLEOTIDE SEQUENCE [LARGE SCALE GENOMIC DNA]</scope>
    <source>
        <strain evidence="3 4">E262AT.01</strain>
    </source>
</reference>
<evidence type="ECO:0000313" key="3">
    <source>
        <dbReference type="EMBL" id="KAK7202162.1"/>
    </source>
</evidence>
<gene>
    <name evidence="3" type="ORF">NESM_000285800</name>
</gene>
<feature type="region of interest" description="Disordered" evidence="2">
    <location>
        <begin position="101"/>
        <end position="138"/>
    </location>
</feature>
<feature type="region of interest" description="Disordered" evidence="2">
    <location>
        <begin position="448"/>
        <end position="470"/>
    </location>
</feature>
<feature type="compositionally biased region" description="Polar residues" evidence="2">
    <location>
        <begin position="163"/>
        <end position="175"/>
    </location>
</feature>
<keyword evidence="4" id="KW-1185">Reference proteome</keyword>
<evidence type="ECO:0000313" key="4">
    <source>
        <dbReference type="Proteomes" id="UP001430356"/>
    </source>
</evidence>
<feature type="region of interest" description="Disordered" evidence="2">
    <location>
        <begin position="1224"/>
        <end position="1275"/>
    </location>
</feature>
<organism evidence="3 4">
    <name type="scientific">Novymonas esmeraldas</name>
    <dbReference type="NCBI Taxonomy" id="1808958"/>
    <lineage>
        <taxon>Eukaryota</taxon>
        <taxon>Discoba</taxon>
        <taxon>Euglenozoa</taxon>
        <taxon>Kinetoplastea</taxon>
        <taxon>Metakinetoplastina</taxon>
        <taxon>Trypanosomatida</taxon>
        <taxon>Trypanosomatidae</taxon>
        <taxon>Novymonas</taxon>
    </lineage>
</organism>
<feature type="compositionally biased region" description="Low complexity" evidence="2">
    <location>
        <begin position="1455"/>
        <end position="1478"/>
    </location>
</feature>
<keyword evidence="1" id="KW-0945">Host-virus interaction</keyword>
<comment type="caution">
    <text evidence="3">The sequence shown here is derived from an EMBL/GenBank/DDBJ whole genome shotgun (WGS) entry which is preliminary data.</text>
</comment>
<name>A0AAW0F9Z6_9TRYP</name>
<dbReference type="Proteomes" id="UP001430356">
    <property type="component" value="Unassembled WGS sequence"/>
</dbReference>
<feature type="compositionally biased region" description="Basic residues" evidence="2">
    <location>
        <begin position="955"/>
        <end position="965"/>
    </location>
</feature>
<feature type="compositionally biased region" description="Low complexity" evidence="2">
    <location>
        <begin position="1384"/>
        <end position="1396"/>
    </location>
</feature>
<dbReference type="EMBL" id="JAECZO010000026">
    <property type="protein sequence ID" value="KAK7202162.1"/>
    <property type="molecule type" value="Genomic_DNA"/>
</dbReference>
<feature type="region of interest" description="Disordered" evidence="2">
    <location>
        <begin position="316"/>
        <end position="336"/>
    </location>
</feature>
<dbReference type="PANTHER" id="PTHR13037">
    <property type="entry name" value="FORMIN"/>
    <property type="match status" value="1"/>
</dbReference>
<feature type="region of interest" description="Disordered" evidence="2">
    <location>
        <begin position="153"/>
        <end position="186"/>
    </location>
</feature>
<evidence type="ECO:0000256" key="1">
    <source>
        <dbReference type="ARBA" id="ARBA00022581"/>
    </source>
</evidence>
<proteinExistence type="predicted"/>
<feature type="compositionally biased region" description="Low complexity" evidence="2">
    <location>
        <begin position="116"/>
        <end position="138"/>
    </location>
</feature>
<feature type="compositionally biased region" description="Pro residues" evidence="2">
    <location>
        <begin position="534"/>
        <end position="545"/>
    </location>
</feature>
<feature type="compositionally biased region" description="Acidic residues" evidence="2">
    <location>
        <begin position="1224"/>
        <end position="1239"/>
    </location>
</feature>
<feature type="region of interest" description="Disordered" evidence="2">
    <location>
        <begin position="1374"/>
        <end position="1400"/>
    </location>
</feature>
<evidence type="ECO:0000256" key="2">
    <source>
        <dbReference type="SAM" id="MobiDB-lite"/>
    </source>
</evidence>
<feature type="compositionally biased region" description="Low complexity" evidence="2">
    <location>
        <begin position="321"/>
        <end position="331"/>
    </location>
</feature>
<feature type="region of interest" description="Disordered" evidence="2">
    <location>
        <begin position="43"/>
        <end position="73"/>
    </location>
</feature>
<protein>
    <submittedName>
        <fullName evidence="3">Uncharacterized protein</fullName>
    </submittedName>
</protein>
<feature type="region of interest" description="Disordered" evidence="2">
    <location>
        <begin position="952"/>
        <end position="981"/>
    </location>
</feature>
<feature type="compositionally biased region" description="Low complexity" evidence="2">
    <location>
        <begin position="455"/>
        <end position="470"/>
    </location>
</feature>
<feature type="compositionally biased region" description="Polar residues" evidence="2">
    <location>
        <begin position="1247"/>
        <end position="1257"/>
    </location>
</feature>
<feature type="region of interest" description="Disordered" evidence="2">
    <location>
        <begin position="512"/>
        <end position="562"/>
    </location>
</feature>
<feature type="region of interest" description="Disordered" evidence="2">
    <location>
        <begin position="1439"/>
        <end position="1509"/>
    </location>
</feature>
<sequence>MGAVPSRECTSLFSYFRGSYEVGMVPLTKYYFGNDTATADDAPKKAAAAGGDGDDGAGDPPLRHTDSRSPMRSQLRQQLLLMRRDPAVLYANARDADNILQSLSRKETGEQGSRRTSAGTAAAAAPTPPLTSKAASAATPAVEAAAGTTALSTAAAGDEMTPDASSRTNSPTGASDSDADVGASREHCSAGSAARLMDEYWSVMPDDNFSEEDLDRFLDLVDETLFDTNDALLAADPILPSDGSGAAAAAAAAAAGTHKPFMPVPCALCLAYPDGKERDGAFALDGRVINIIGYFGLMTQEMQDAFKVVKRLPSEAEAREQQQQQQQQQQQPESPTPLMFLNTAILTSAGDRTLERVLVLAAVMLRQQFHTIGRRHVLHTKLAQLVQLHDEALADSPAVRHLETLLAIPRAEEQPTEPFFDPLLEVPLPSIPDGIYTPTQYINAAANESPQRAHGSLADGGAPGAGAVDAAPSATCASLPQDAPASTDAHHSSACGADAGRVLLHPGQSASTVLGSRATGAPGGHAGTGANDVHPPPPPPPPPQQQQPMDGGGGAPLGTGAATPVHVLQPAGALPLSQADEDAITLALCRRMEQVRVVIETASNNYAALKSLTENFAFLHCQIMLDRGLTTMELIELPALVETPSFRPAAFATTAATTLRSAAAAGGTPATTTTEATMQLPPWSAVLIKLDPLHVRQATLWASSFFHCPTLLPSGGWVKYKLKDECEQLRHVLQNKDMLIAHWRKTDGEQADHYLGVHTGRLLEHVRALQAETEEARALSADYWLQRPLYVNQDGRKYALYESRYGTMLIGVRAFASTSSGAAAATSAKEDRLASIKAAPAGVSACGGVGSGSLPSLVTGTAPSLPAHTPPASAMSGSLHSIHSCTGGSGLTSAARSVAAPRVSSAGASHTSLLGIANTSHTSAVAPFTVAGSTNAPAPYAAPPFMHQPVYMPSHQHHHPHHHQHNPGGGSGGGIAVEPLSYAPTPAMPGYPTEMLSGFHGTFPHHQHVQPGGMPNPHISLPPHHRVGGGLPFSPSGWPVMPPPPPPHRPSVIPHVSVAQHGRDGVAGAGAFPFTAVTASPPPVHYRQVSTAAAGKAASPHPPSSMAGELAACTSAPSEAVPAEVARRSAPPTPPVTLPCPHGCIGAARCDGSATAAAAVSPSAVAVATPAATSAVGGEPTLQKLTELKSMMPWSLQGAAGWDCCGDDDTTLFLMRGAELLDVEEEEQEQGQEDEGGADDEVKKAPSYSTAQHSSRSNGGGGITDDADTQQSVHSANRMADGWGAFASGPAAHTTTQSAPTGAEDLSIMNLLLAAAAPPASSQQMSERPATSAVGAWHLTFPTVAEPRHNPTQAQPPAFQPGRVYPVYALQTPETPAQPHHQHQQQQQQQQQLAMPAAPPPGKPLYYTIANGVPLLVQPATTPGGMAIAYPIGQPFPHSGDAALPFSSSMPLPSPQQQQQQQQHQHQQHPHPQQQQQQMPIPHNSGGGAPLLSPSALDGRPMSRFSAQPGARWGGQYRFLSHGAGSLADAFANNMSTSFNSHTTTNNNSSTSGGNFY</sequence>
<feature type="compositionally biased region" description="Basic and acidic residues" evidence="2">
    <location>
        <begin position="104"/>
        <end position="113"/>
    </location>
</feature>